<evidence type="ECO:0000259" key="5">
    <source>
        <dbReference type="Pfam" id="PF01743"/>
    </source>
</evidence>
<sequence length="553" mass="61702">MLHFTPSQAHVGTSTATSMAIAAAGLVRFGSAAAATGAADESDHRVKDNVGRDSEVSVKRGECDSFFTLLAPKWKRLSSNDLGISNSMIDRPTRVVLNGLKRNENRISYYLVINGQMINNRSLVVLPLSLLKMTNSTIWNIHCHDVYSFLIVFPPPATPFFEGFEAYLVGGCVRDLILKRTPKDFDVITSAELKEVMSTFSRCEKIGKRFPICHVHVDDDIVEVSSFSTSVAKSDGGSTLLMFDPFSNSVYDYIGGMEDIRKAKVLKSRILRAVRIAARLGFGFARETAHTIKILASSILRLDKGRLLMEMNYMLAYGSAEASLRLLWRFGLLEILLPIQAAYLVRLGFKRRDKRSNMLLCLFSKMDKLLAPDRPCHSSLWVAILAFHKALSDKPRDPLVVAAFSLAVHNGGDICEALKIARMISKPHDISFHELMESQNLGSKALKDEVMHLAESVRSALCDMTDEYYVSQAMAWYPKAPYSDLVFIPLVLYLRVCKIFECVKVGKEDGFVSKQGSKVDQDMLTLGSLQEVRHVFARVVFDSVYPMNLGQTL</sequence>
<keyword evidence="2 4" id="KW-0808">Transferase</keyword>
<organism evidence="7 8">
    <name type="scientific">Escallonia rubra</name>
    <dbReference type="NCBI Taxonomy" id="112253"/>
    <lineage>
        <taxon>Eukaryota</taxon>
        <taxon>Viridiplantae</taxon>
        <taxon>Streptophyta</taxon>
        <taxon>Embryophyta</taxon>
        <taxon>Tracheophyta</taxon>
        <taxon>Spermatophyta</taxon>
        <taxon>Magnoliopsida</taxon>
        <taxon>eudicotyledons</taxon>
        <taxon>Gunneridae</taxon>
        <taxon>Pentapetalae</taxon>
        <taxon>asterids</taxon>
        <taxon>campanulids</taxon>
        <taxon>Escalloniales</taxon>
        <taxon>Escalloniaceae</taxon>
        <taxon>Escallonia</taxon>
    </lineage>
</organism>
<dbReference type="GO" id="GO:0003723">
    <property type="term" value="F:RNA binding"/>
    <property type="evidence" value="ECO:0007669"/>
    <property type="project" value="UniProtKB-KW"/>
</dbReference>
<dbReference type="PANTHER" id="PTHR43051:SF2">
    <property type="entry name" value="POLYNUCLEOTIDE ADENYLYLTRANSFERASE FAMILY PROTEIN-RELATED"/>
    <property type="match status" value="1"/>
</dbReference>
<evidence type="ECO:0000256" key="3">
    <source>
        <dbReference type="ARBA" id="ARBA00022741"/>
    </source>
</evidence>
<evidence type="ECO:0000259" key="6">
    <source>
        <dbReference type="Pfam" id="PF12627"/>
    </source>
</evidence>
<evidence type="ECO:0000313" key="7">
    <source>
        <dbReference type="EMBL" id="KAK2974204.1"/>
    </source>
</evidence>
<dbReference type="InterPro" id="IPR002646">
    <property type="entry name" value="PolA_pol_head_dom"/>
</dbReference>
<dbReference type="GO" id="GO:0000166">
    <property type="term" value="F:nucleotide binding"/>
    <property type="evidence" value="ECO:0007669"/>
    <property type="project" value="UniProtKB-KW"/>
</dbReference>
<dbReference type="Gene3D" id="1.10.3090.10">
    <property type="entry name" value="cca-adding enzyme, domain 2"/>
    <property type="match status" value="1"/>
</dbReference>
<dbReference type="GO" id="GO:0001680">
    <property type="term" value="P:tRNA 3'-terminal CCA addition"/>
    <property type="evidence" value="ECO:0007669"/>
    <property type="project" value="UniProtKB-ARBA"/>
</dbReference>
<proteinExistence type="inferred from homology"/>
<dbReference type="Pfam" id="PF01743">
    <property type="entry name" value="PolyA_pol"/>
    <property type="match status" value="1"/>
</dbReference>
<dbReference type="AlphaFoldDB" id="A0AA88U7I7"/>
<keyword evidence="3" id="KW-0547">Nucleotide-binding</keyword>
<dbReference type="PANTHER" id="PTHR43051">
    <property type="entry name" value="POLYNUCLEOTIDE ADENYLYLTRANSFERASE FAMILY PROTEIN"/>
    <property type="match status" value="1"/>
</dbReference>
<feature type="domain" description="Poly A polymerase head" evidence="5">
    <location>
        <begin position="166"/>
        <end position="234"/>
    </location>
</feature>
<dbReference type="Gene3D" id="3.30.460.10">
    <property type="entry name" value="Beta Polymerase, domain 2"/>
    <property type="match status" value="1"/>
</dbReference>
<dbReference type="InterPro" id="IPR032828">
    <property type="entry name" value="PolyA_RNA-bd"/>
</dbReference>
<keyword evidence="8" id="KW-1185">Reference proteome</keyword>
<dbReference type="InterPro" id="IPR052191">
    <property type="entry name" value="tRNA_ntf/polyA_polymerase_I"/>
</dbReference>
<gene>
    <name evidence="7" type="ORF">RJ640_021495</name>
</gene>
<dbReference type="GO" id="GO:0016779">
    <property type="term" value="F:nucleotidyltransferase activity"/>
    <property type="evidence" value="ECO:0007669"/>
    <property type="project" value="InterPro"/>
</dbReference>
<evidence type="ECO:0000256" key="2">
    <source>
        <dbReference type="ARBA" id="ARBA00022679"/>
    </source>
</evidence>
<evidence type="ECO:0000256" key="1">
    <source>
        <dbReference type="ARBA" id="ARBA00007265"/>
    </source>
</evidence>
<evidence type="ECO:0000256" key="4">
    <source>
        <dbReference type="RuleBase" id="RU003953"/>
    </source>
</evidence>
<dbReference type="InterPro" id="IPR043519">
    <property type="entry name" value="NT_sf"/>
</dbReference>
<feature type="domain" description="tRNA nucleotidyltransferase/poly(A) polymerase RNA and SrmB- binding" evidence="6">
    <location>
        <begin position="281"/>
        <end position="343"/>
    </location>
</feature>
<protein>
    <submittedName>
        <fullName evidence="7">Uncharacterized protein</fullName>
    </submittedName>
</protein>
<comment type="similarity">
    <text evidence="1 4">Belongs to the tRNA nucleotidyltransferase/poly(A) polymerase family.</text>
</comment>
<dbReference type="Proteomes" id="UP001187471">
    <property type="component" value="Unassembled WGS sequence"/>
</dbReference>
<dbReference type="Pfam" id="PF12627">
    <property type="entry name" value="PolyA_pol_RNAbd"/>
    <property type="match status" value="1"/>
</dbReference>
<reference evidence="7" key="1">
    <citation type="submission" date="2022-12" db="EMBL/GenBank/DDBJ databases">
        <title>Draft genome assemblies for two species of Escallonia (Escalloniales).</title>
        <authorList>
            <person name="Chanderbali A."/>
            <person name="Dervinis C."/>
            <person name="Anghel I."/>
            <person name="Soltis D."/>
            <person name="Soltis P."/>
            <person name="Zapata F."/>
        </authorList>
    </citation>
    <scope>NUCLEOTIDE SEQUENCE</scope>
    <source>
        <strain evidence="7">UCBG92.1500</strain>
        <tissue evidence="7">Leaf</tissue>
    </source>
</reference>
<dbReference type="SUPFAM" id="SSF81891">
    <property type="entry name" value="Poly A polymerase C-terminal region-like"/>
    <property type="match status" value="1"/>
</dbReference>
<name>A0AA88U7I7_9ASTE</name>
<dbReference type="SUPFAM" id="SSF81301">
    <property type="entry name" value="Nucleotidyltransferase"/>
    <property type="match status" value="1"/>
</dbReference>
<keyword evidence="4" id="KW-0694">RNA-binding</keyword>
<accession>A0AA88U7I7</accession>
<dbReference type="EMBL" id="JAVXUO010002328">
    <property type="protein sequence ID" value="KAK2974204.1"/>
    <property type="molecule type" value="Genomic_DNA"/>
</dbReference>
<comment type="caution">
    <text evidence="7">The sequence shown here is derived from an EMBL/GenBank/DDBJ whole genome shotgun (WGS) entry which is preliminary data.</text>
</comment>
<evidence type="ECO:0000313" key="8">
    <source>
        <dbReference type="Proteomes" id="UP001187471"/>
    </source>
</evidence>